<sequence length="556" mass="59367">MPTQQRPADLSASPAPVRVAAPVATPAERIVVGARVHALTDLSPDGAHSAVAVAAGRVLAVGTPESLAELRGPATIVDEFPGATIVPGLIDGHTHIVFGLELTRGVQLTDRSLDEVRAALTTAAAATPEGEWVFGWGVDPNIFAETGFSGRIFDDVTAGRPLFLRMRDAHSAVVNSAAITYVGLTGAERFPDESAVGVDVDGNPTGYLLELAAMDLVLEQVPAEPLTRRADRLTDVLAGMAASGITGTHVMDFHDGSREVLELLEERGELPLRLRFSPMVPPGSNDAALREIADLQGLHGRRWRVDGVKFMIDGTVDNGSAWLAEPDCYGEGLRSIWTDPEAYRRALRFFAAQGISTATHAIGDRGVSFVLDALESLGELRARATHRIEHIETIPDETVPRFAALGVAASMQPIHGTRHTRADRSDNWSVRLGEERAAHGWRCKDLRDAGAVLALGSDWPVTPYDPRAMMAETILRVPLARPELLPVQPEQALSPLEALEGYTVHAARAIGVDDEGAIRPGARAALTVFAEDPLAVSPEELAQTPVLATYVDGVRA</sequence>
<evidence type="ECO:0000259" key="1">
    <source>
        <dbReference type="Pfam" id="PF07969"/>
    </source>
</evidence>
<dbReference type="PANTHER" id="PTHR22642">
    <property type="entry name" value="IMIDAZOLONEPROPIONASE"/>
    <property type="match status" value="1"/>
</dbReference>
<dbReference type="InterPro" id="IPR033932">
    <property type="entry name" value="YtcJ-like"/>
</dbReference>
<dbReference type="SUPFAM" id="SSF51338">
    <property type="entry name" value="Composite domain of metallo-dependent hydrolases"/>
    <property type="match status" value="1"/>
</dbReference>
<dbReference type="InterPro" id="IPR032466">
    <property type="entry name" value="Metal_Hydrolase"/>
</dbReference>
<dbReference type="CDD" id="cd01300">
    <property type="entry name" value="YtcJ_like"/>
    <property type="match status" value="1"/>
</dbReference>
<name>A0ABS1SNJ8_9MICO</name>
<organism evidence="2 3">
    <name type="scientific">Leucobacter chromiireducens subsp. chromiireducens</name>
    <dbReference type="NCBI Taxonomy" id="660067"/>
    <lineage>
        <taxon>Bacteria</taxon>
        <taxon>Bacillati</taxon>
        <taxon>Actinomycetota</taxon>
        <taxon>Actinomycetes</taxon>
        <taxon>Micrococcales</taxon>
        <taxon>Microbacteriaceae</taxon>
        <taxon>Leucobacter</taxon>
    </lineage>
</organism>
<dbReference type="Gene3D" id="3.20.20.140">
    <property type="entry name" value="Metal-dependent hydrolases"/>
    <property type="match status" value="1"/>
</dbReference>
<comment type="caution">
    <text evidence="2">The sequence shown here is derived from an EMBL/GenBank/DDBJ whole genome shotgun (WGS) entry which is preliminary data.</text>
</comment>
<dbReference type="RefSeq" id="WP_202380730.1">
    <property type="nucleotide sequence ID" value="NZ_BAAAMA010000003.1"/>
</dbReference>
<gene>
    <name evidence="2" type="ORF">D3226_01895</name>
</gene>
<dbReference type="Proteomes" id="UP001646141">
    <property type="component" value="Unassembled WGS sequence"/>
</dbReference>
<dbReference type="Gene3D" id="3.10.310.70">
    <property type="match status" value="1"/>
</dbReference>
<dbReference type="InterPro" id="IPR011059">
    <property type="entry name" value="Metal-dep_hydrolase_composite"/>
</dbReference>
<dbReference type="SUPFAM" id="SSF51556">
    <property type="entry name" value="Metallo-dependent hydrolases"/>
    <property type="match status" value="1"/>
</dbReference>
<dbReference type="Pfam" id="PF07969">
    <property type="entry name" value="Amidohydro_3"/>
    <property type="match status" value="1"/>
</dbReference>
<keyword evidence="3" id="KW-1185">Reference proteome</keyword>
<evidence type="ECO:0000313" key="2">
    <source>
        <dbReference type="EMBL" id="MBL3688712.1"/>
    </source>
</evidence>
<dbReference type="Gene3D" id="2.30.40.10">
    <property type="entry name" value="Urease, subunit C, domain 1"/>
    <property type="match status" value="1"/>
</dbReference>
<feature type="domain" description="Amidohydrolase 3" evidence="1">
    <location>
        <begin position="82"/>
        <end position="554"/>
    </location>
</feature>
<evidence type="ECO:0000313" key="3">
    <source>
        <dbReference type="Proteomes" id="UP001646141"/>
    </source>
</evidence>
<proteinExistence type="predicted"/>
<dbReference type="InterPro" id="IPR013108">
    <property type="entry name" value="Amidohydro_3"/>
</dbReference>
<accession>A0ABS1SNJ8</accession>
<reference evidence="2 3" key="1">
    <citation type="submission" date="2018-09" db="EMBL/GenBank/DDBJ databases">
        <title>Comparative genomics of Leucobacter spp.</title>
        <authorList>
            <person name="Reis A.C."/>
            <person name="Kolvenbach B.A."/>
            <person name="Corvini P.F.X."/>
            <person name="Nunes O.C."/>
        </authorList>
    </citation>
    <scope>NUCLEOTIDE SEQUENCE [LARGE SCALE GENOMIC DNA]</scope>
    <source>
        <strain evidence="2 3">L-1</strain>
    </source>
</reference>
<dbReference type="EMBL" id="QYAD01000001">
    <property type="protein sequence ID" value="MBL3688712.1"/>
    <property type="molecule type" value="Genomic_DNA"/>
</dbReference>
<dbReference type="PANTHER" id="PTHR22642:SF2">
    <property type="entry name" value="PROTEIN LONG AFTER FAR-RED 3"/>
    <property type="match status" value="1"/>
</dbReference>
<protein>
    <submittedName>
        <fullName evidence="2">Amidohydrolase</fullName>
    </submittedName>
</protein>